<evidence type="ECO:0000256" key="9">
    <source>
        <dbReference type="SAM" id="Phobius"/>
    </source>
</evidence>
<dbReference type="GO" id="GO:1902600">
    <property type="term" value="P:proton transmembrane transport"/>
    <property type="evidence" value="ECO:0007669"/>
    <property type="project" value="InterPro"/>
</dbReference>
<dbReference type="InterPro" id="IPR036291">
    <property type="entry name" value="NAD(P)-bd_dom_sf"/>
</dbReference>
<evidence type="ECO:0000256" key="3">
    <source>
        <dbReference type="ARBA" id="ARBA00022448"/>
    </source>
</evidence>
<accession>A0AA41X059</accession>
<evidence type="ECO:0000256" key="2">
    <source>
        <dbReference type="ARBA" id="ARBA00005551"/>
    </source>
</evidence>
<evidence type="ECO:0000313" key="13">
    <source>
        <dbReference type="Proteomes" id="UP001165413"/>
    </source>
</evidence>
<dbReference type="RefSeq" id="WP_254097853.1">
    <property type="nucleotide sequence ID" value="NZ_JANATA010000001.1"/>
</dbReference>
<feature type="transmembrane region" description="Helical" evidence="9">
    <location>
        <begin position="270"/>
        <end position="291"/>
    </location>
</feature>
<dbReference type="Gene3D" id="1.20.1530.20">
    <property type="match status" value="1"/>
</dbReference>
<dbReference type="InterPro" id="IPR038770">
    <property type="entry name" value="Na+/solute_symporter_sf"/>
</dbReference>
<keyword evidence="7" id="KW-0406">Ion transport</keyword>
<feature type="transmembrane region" description="Helical" evidence="9">
    <location>
        <begin position="44"/>
        <end position="62"/>
    </location>
</feature>
<evidence type="ECO:0000256" key="1">
    <source>
        <dbReference type="ARBA" id="ARBA00004141"/>
    </source>
</evidence>
<evidence type="ECO:0000256" key="4">
    <source>
        <dbReference type="ARBA" id="ARBA00022449"/>
    </source>
</evidence>
<dbReference type="GO" id="GO:0016020">
    <property type="term" value="C:membrane"/>
    <property type="evidence" value="ECO:0007669"/>
    <property type="project" value="UniProtKB-SubCell"/>
</dbReference>
<keyword evidence="6 9" id="KW-1133">Transmembrane helix</keyword>
<dbReference type="SUPFAM" id="SSF51735">
    <property type="entry name" value="NAD(P)-binding Rossmann-fold domains"/>
    <property type="match status" value="1"/>
</dbReference>
<comment type="subcellular location">
    <subcellularLocation>
        <location evidence="1">Membrane</location>
        <topology evidence="1">Multi-pass membrane protein</topology>
    </subcellularLocation>
</comment>
<feature type="domain" description="RCK N-terminal" evidence="11">
    <location>
        <begin position="387"/>
        <end position="502"/>
    </location>
</feature>
<reference evidence="12" key="1">
    <citation type="submission" date="2022-07" db="EMBL/GenBank/DDBJ databases">
        <title>Characterization of the Novel Bacterium Alteromonas immobilis LMIT006 and Alteromonas gregis LMIT007.</title>
        <authorList>
            <person name="Lin X."/>
        </authorList>
    </citation>
    <scope>NUCLEOTIDE SEQUENCE</scope>
    <source>
        <strain evidence="12">LMIT007</strain>
    </source>
</reference>
<dbReference type="Proteomes" id="UP001165413">
    <property type="component" value="Unassembled WGS sequence"/>
</dbReference>
<dbReference type="GO" id="GO:0006813">
    <property type="term" value="P:potassium ion transport"/>
    <property type="evidence" value="ECO:0007669"/>
    <property type="project" value="InterPro"/>
</dbReference>
<keyword evidence="4" id="KW-0050">Antiport</keyword>
<dbReference type="Pfam" id="PF00999">
    <property type="entry name" value="Na_H_Exchanger"/>
    <property type="match status" value="1"/>
</dbReference>
<keyword evidence="3" id="KW-0813">Transport</keyword>
<dbReference type="Gene3D" id="3.40.50.720">
    <property type="entry name" value="NAD(P)-binding Rossmann-like Domain"/>
    <property type="match status" value="1"/>
</dbReference>
<keyword evidence="8 9" id="KW-0472">Membrane</keyword>
<feature type="transmembrane region" description="Helical" evidence="9">
    <location>
        <begin position="74"/>
        <end position="101"/>
    </location>
</feature>
<sequence>MDIIFLLVAFGFGLIAKFAHLPPLIGFLAAGFVLNALGYENNDSLQMIADLGITIMLFTIGLKLHIKDLTTKSVWLGSLAHMGLWIALGTFLLAAMGAVFAFEFFSISMSTAALVAFAFSFSSTVCVVKILEESGEIKSRHGKLAIGILVMQDIVAVVFLVFATGVVPSIYALCLLLLIPAQPFLHRLLMKSGHGEMLPLTGFIFAFGAYHLFSLFAVKGDLGALIAGVLLASHPKANELSKALLGFKDLFLIGFFLTIGLTAMPTLSMVAIAVALCVLLLGKFGLFFWLFTKLQLRARTAFLSALLLANYSEFGLIVGAVAVSANLLDAQWLVILALATALSFIFTSVLYRQAHSTFTQHKDKLKVYENPTPLPQDVYPNLACGRILVIGMGRVGKGAFYALHQQMGEQVWGMDADPQKVKDLAAIGKNVIIGDGEDIDLWENLDVSQLQLVLIALPSVEDTINITCQLKQSGYTGKLAAIARYEDEVAPLVDQGVDRVFNFFTEAGLGFAEESIQWAGLQEEQSSS</sequence>
<organism evidence="12 13">
    <name type="scientific">Opacimonas viscosa</name>
    <dbReference type="NCBI Taxonomy" id="2961944"/>
    <lineage>
        <taxon>Bacteria</taxon>
        <taxon>Pseudomonadati</taxon>
        <taxon>Pseudomonadota</taxon>
        <taxon>Gammaproteobacteria</taxon>
        <taxon>Alteromonadales</taxon>
        <taxon>Alteromonadaceae</taxon>
        <taxon>Opacimonas</taxon>
    </lineage>
</organism>
<dbReference type="GO" id="GO:0015297">
    <property type="term" value="F:antiporter activity"/>
    <property type="evidence" value="ECO:0007669"/>
    <property type="project" value="UniProtKB-KW"/>
</dbReference>
<comment type="similarity">
    <text evidence="2">Belongs to the monovalent cation:proton antiporter 2 (CPA2) transporter (TC 2.A.37) family.</text>
</comment>
<dbReference type="EMBL" id="JANATA010000001">
    <property type="protein sequence ID" value="MCP3427472.1"/>
    <property type="molecule type" value="Genomic_DNA"/>
</dbReference>
<evidence type="ECO:0000256" key="7">
    <source>
        <dbReference type="ARBA" id="ARBA00023065"/>
    </source>
</evidence>
<dbReference type="PANTHER" id="PTHR42751">
    <property type="entry name" value="SODIUM/HYDROGEN EXCHANGER FAMILY/TRKA DOMAIN PROTEIN"/>
    <property type="match status" value="1"/>
</dbReference>
<keyword evidence="5 9" id="KW-0812">Transmembrane</keyword>
<evidence type="ECO:0000259" key="11">
    <source>
        <dbReference type="Pfam" id="PF02254"/>
    </source>
</evidence>
<evidence type="ECO:0000259" key="10">
    <source>
        <dbReference type="Pfam" id="PF00999"/>
    </source>
</evidence>
<evidence type="ECO:0000256" key="6">
    <source>
        <dbReference type="ARBA" id="ARBA00022989"/>
    </source>
</evidence>
<feature type="transmembrane region" description="Helical" evidence="9">
    <location>
        <begin position="245"/>
        <end position="264"/>
    </location>
</feature>
<gene>
    <name evidence="12" type="ORF">NLF92_00760</name>
</gene>
<feature type="domain" description="Cation/H+ exchanger transmembrane" evidence="10">
    <location>
        <begin position="7"/>
        <end position="347"/>
    </location>
</feature>
<dbReference type="InterPro" id="IPR003148">
    <property type="entry name" value="RCK_N"/>
</dbReference>
<dbReference type="AlphaFoldDB" id="A0AA41X059"/>
<evidence type="ECO:0000256" key="8">
    <source>
        <dbReference type="ARBA" id="ARBA00023136"/>
    </source>
</evidence>
<keyword evidence="13" id="KW-1185">Reference proteome</keyword>
<proteinExistence type="inferred from homology"/>
<evidence type="ECO:0000313" key="12">
    <source>
        <dbReference type="EMBL" id="MCP3427472.1"/>
    </source>
</evidence>
<feature type="transmembrane region" description="Helical" evidence="9">
    <location>
        <begin position="303"/>
        <end position="324"/>
    </location>
</feature>
<dbReference type="InterPro" id="IPR006153">
    <property type="entry name" value="Cation/H_exchanger_TM"/>
</dbReference>
<feature type="transmembrane region" description="Helical" evidence="9">
    <location>
        <begin position="107"/>
        <end position="131"/>
    </location>
</feature>
<protein>
    <submittedName>
        <fullName evidence="12">Cation:proton antiporter</fullName>
    </submittedName>
</protein>
<evidence type="ECO:0000256" key="5">
    <source>
        <dbReference type="ARBA" id="ARBA00022692"/>
    </source>
</evidence>
<comment type="caution">
    <text evidence="12">The sequence shown here is derived from an EMBL/GenBank/DDBJ whole genome shotgun (WGS) entry which is preliminary data.</text>
</comment>
<dbReference type="PANTHER" id="PTHR42751:SF1">
    <property type="entry name" value="CATION_PROTON ANTIPORTER YBAL-RELATED"/>
    <property type="match status" value="1"/>
</dbReference>
<name>A0AA41X059_9ALTE</name>
<feature type="transmembrane region" description="Helical" evidence="9">
    <location>
        <begin position="330"/>
        <end position="351"/>
    </location>
</feature>
<dbReference type="Pfam" id="PF02254">
    <property type="entry name" value="TrkA_N"/>
    <property type="match status" value="1"/>
</dbReference>